<feature type="compositionally biased region" description="Polar residues" evidence="1">
    <location>
        <begin position="706"/>
        <end position="719"/>
    </location>
</feature>
<evidence type="ECO:0000313" key="4">
    <source>
        <dbReference type="Proteomes" id="UP000298061"/>
    </source>
</evidence>
<feature type="compositionally biased region" description="Polar residues" evidence="1">
    <location>
        <begin position="183"/>
        <end position="195"/>
    </location>
</feature>
<dbReference type="EMBL" id="SFCI01000467">
    <property type="protein sequence ID" value="TFY79630.1"/>
    <property type="molecule type" value="Genomic_DNA"/>
</dbReference>
<comment type="caution">
    <text evidence="3">The sequence shown here is derived from an EMBL/GenBank/DDBJ whole genome shotgun (WGS) entry which is preliminary data.</text>
</comment>
<gene>
    <name evidence="3" type="ORF">EWM64_g4380</name>
</gene>
<dbReference type="Gene3D" id="3.30.1490.40">
    <property type="match status" value="1"/>
</dbReference>
<dbReference type="InterPro" id="IPR035445">
    <property type="entry name" value="GYF-like_dom_sf"/>
</dbReference>
<feature type="compositionally biased region" description="Basic and acidic residues" evidence="1">
    <location>
        <begin position="241"/>
        <end position="255"/>
    </location>
</feature>
<feature type="compositionally biased region" description="Low complexity" evidence="1">
    <location>
        <begin position="937"/>
        <end position="951"/>
    </location>
</feature>
<dbReference type="Pfam" id="PF02213">
    <property type="entry name" value="GYF"/>
    <property type="match status" value="1"/>
</dbReference>
<dbReference type="SUPFAM" id="SSF55277">
    <property type="entry name" value="GYF domain"/>
    <property type="match status" value="1"/>
</dbReference>
<dbReference type="AlphaFoldDB" id="A0A4Y9ZZP0"/>
<feature type="region of interest" description="Disordered" evidence="1">
    <location>
        <begin position="689"/>
        <end position="827"/>
    </location>
</feature>
<organism evidence="3 4">
    <name type="scientific">Hericium alpestre</name>
    <dbReference type="NCBI Taxonomy" id="135208"/>
    <lineage>
        <taxon>Eukaryota</taxon>
        <taxon>Fungi</taxon>
        <taxon>Dikarya</taxon>
        <taxon>Basidiomycota</taxon>
        <taxon>Agaricomycotina</taxon>
        <taxon>Agaricomycetes</taxon>
        <taxon>Russulales</taxon>
        <taxon>Hericiaceae</taxon>
        <taxon>Hericium</taxon>
    </lineage>
</organism>
<feature type="region of interest" description="Disordered" evidence="1">
    <location>
        <begin position="118"/>
        <end position="273"/>
    </location>
</feature>
<dbReference type="InterPro" id="IPR003169">
    <property type="entry name" value="GYF"/>
</dbReference>
<dbReference type="OrthoDB" id="6415790at2759"/>
<dbReference type="PANTHER" id="PTHR14445">
    <property type="entry name" value="GRB10 INTERACTING GYF PROTEIN"/>
    <property type="match status" value="1"/>
</dbReference>
<evidence type="ECO:0000313" key="3">
    <source>
        <dbReference type="EMBL" id="TFY79630.1"/>
    </source>
</evidence>
<feature type="compositionally biased region" description="Basic residues" evidence="1">
    <location>
        <begin position="1225"/>
        <end position="1234"/>
    </location>
</feature>
<dbReference type="PROSITE" id="PS50829">
    <property type="entry name" value="GYF"/>
    <property type="match status" value="1"/>
</dbReference>
<sequence>MTATTMHFGPEWMRPKHSSRPQNPPSPPPTISQASPGMSSYSSLVTPNSNTPQEKPDIVNPFRYSKEDLLRIYKERGGQSGLGLEVERWEGVVREVGNDPIAMKEWDEAEKKLFAGPLNSEVRRRQSSDYLSSPLAAQSAERNKLMRDQSGTGSPMRERFGNLIGRRREGSDQPPLTIPRKLSLSTTQNAINSSRDGGLSSPRSRGPLTPGFDGVLNVGESWTSRRKKSESGSKTGTYSRGDGEPEPYDKGHEIREEEEEHSTDDGRGQNPSVRNALRASGVAAAMDNLSLKDGTHPGGNDVPVVGTLASGQNPGMTGGGRSGQVPDVTHPPPGIADLANIEWSYLDPQGQIQGPFRADTMQKWYDGGYFSSDLLMKRTHLDHDWTSVGELARRATGEKLFLSPIVRDQAPPGLSRPTEASLDSAAAASGFTAPYQPVPLRSIHTAALDPYFASGSTASNSPSSSFGVGRFGESPDPAALAGRVGGHVFPVSGSPGGSRNGFMAEPPTFSAPRRAGFNDSPYDAFPMRSGFSNAPAVGTPSIDGFGLGSQTLPSHNLWPAGTAGRTDVIDSTGPFTPSTIPGVDPAFASQTALSRGFANGRPQNDGYGGPFGGSLGAVNQRDLSRLGTRDPFLHEEKRDHPGGAVLGEYTNGLQNPSPYATPALSQAYSQSPSMQYASPQAPAQVPPIVTSLGPSFGQPTMHAKQPTAQQPRSATQSRWGVNGDNVPRRPAAGPGPFDQNVFPTVSNTTSARTAPPQSSSWARTTQGSIPASVVDEQSPWHAASQSIADDGWGPAHGPTSLTVDNLGQHNQQQEQEEALHKHHDEPTEPVVEQAPLEAAPVLPTPDATPPAPSKARRPSTTRLAPTPTTAPSPPQEAKSPSTASSAVPAKPVWSTVTVEEEKKVPNATPSLREIQEAETKKQEARKAAERERERAARAAQGAAPTPAEEAQSFTASWGLPTSKVGSSRSIPTVKDTMTSTPATSVAANSPAPVWTNGTKPQATKKTMKEIQEEEERRKKLAAKDTVAAAAARRAYAETTTKSPQPSQSAGIAWTTVGSNGKSSIPAATTAVRPAVTPSASSAAVAPVRATSATPAARPVVPAAVKAAPVAAKVEETPIAPSTDFMKWLTDSLKGLNSSVNFEEIMSMLLTFPLDVDSTTKEIISELIYANSTTLDGRRFAEEFVSKRKADAASRKGAGKQPSIADVLKAQPKPSQQSEWGGFKVVNKKKKGGRV</sequence>
<evidence type="ECO:0000256" key="1">
    <source>
        <dbReference type="SAM" id="MobiDB-lite"/>
    </source>
</evidence>
<feature type="compositionally biased region" description="Basic and acidic residues" evidence="1">
    <location>
        <begin position="156"/>
        <end position="171"/>
    </location>
</feature>
<dbReference type="CDD" id="cd00072">
    <property type="entry name" value="GYF"/>
    <property type="match status" value="1"/>
</dbReference>
<keyword evidence="4" id="KW-1185">Reference proteome</keyword>
<dbReference type="SMART" id="SM00444">
    <property type="entry name" value="GYF"/>
    <property type="match status" value="1"/>
</dbReference>
<feature type="domain" description="GYF" evidence="2">
    <location>
        <begin position="340"/>
        <end position="392"/>
    </location>
</feature>
<dbReference type="GO" id="GO:0005829">
    <property type="term" value="C:cytosol"/>
    <property type="evidence" value="ECO:0007669"/>
    <property type="project" value="TreeGrafter"/>
</dbReference>
<feature type="compositionally biased region" description="Polar residues" evidence="1">
    <location>
        <begin position="37"/>
        <end position="53"/>
    </location>
</feature>
<name>A0A4Y9ZZP0_9AGAM</name>
<dbReference type="InterPro" id="IPR051640">
    <property type="entry name" value="GRB10-interact_GYF"/>
</dbReference>
<feature type="region of interest" description="Disordered" evidence="1">
    <location>
        <begin position="1188"/>
        <end position="1234"/>
    </location>
</feature>
<reference evidence="3 4" key="1">
    <citation type="submission" date="2019-02" db="EMBL/GenBank/DDBJ databases">
        <title>Genome sequencing of the rare red list fungi Hericium alpestre (H. flagellum).</title>
        <authorList>
            <person name="Buettner E."/>
            <person name="Kellner H."/>
        </authorList>
    </citation>
    <scope>NUCLEOTIDE SEQUENCE [LARGE SCALE GENOMIC DNA]</scope>
    <source>
        <strain evidence="3 4">DSM 108284</strain>
    </source>
</reference>
<feature type="compositionally biased region" description="Polar residues" evidence="1">
    <location>
        <begin position="963"/>
        <end position="987"/>
    </location>
</feature>
<feature type="compositionally biased region" description="Basic and acidic residues" evidence="1">
    <location>
        <begin position="913"/>
        <end position="936"/>
    </location>
</feature>
<feature type="compositionally biased region" description="Polar residues" evidence="1">
    <location>
        <begin position="799"/>
        <end position="813"/>
    </location>
</feature>
<dbReference type="STRING" id="135208.A0A4Y9ZZP0"/>
<feature type="compositionally biased region" description="Polar residues" evidence="1">
    <location>
        <begin position="741"/>
        <end position="769"/>
    </location>
</feature>
<accession>A0A4Y9ZZP0</accession>
<dbReference type="PANTHER" id="PTHR14445:SF36">
    <property type="entry name" value="FI03272P-RELATED"/>
    <property type="match status" value="1"/>
</dbReference>
<evidence type="ECO:0000259" key="2">
    <source>
        <dbReference type="PROSITE" id="PS50829"/>
    </source>
</evidence>
<protein>
    <recommendedName>
        <fullName evidence="2">GYF domain-containing protein</fullName>
    </recommendedName>
</protein>
<feature type="region of interest" description="Disordered" evidence="1">
    <location>
        <begin position="840"/>
        <end position="1005"/>
    </location>
</feature>
<proteinExistence type="predicted"/>
<feature type="compositionally biased region" description="Basic and acidic residues" evidence="1">
    <location>
        <begin position="817"/>
        <end position="826"/>
    </location>
</feature>
<dbReference type="Proteomes" id="UP000298061">
    <property type="component" value="Unassembled WGS sequence"/>
</dbReference>
<feature type="region of interest" description="Disordered" evidence="1">
    <location>
        <begin position="1"/>
        <end position="60"/>
    </location>
</feature>
<feature type="compositionally biased region" description="Pro residues" evidence="1">
    <location>
        <begin position="842"/>
        <end position="852"/>
    </location>
</feature>